<evidence type="ECO:0000313" key="3">
    <source>
        <dbReference type="EMBL" id="KIZ15808.1"/>
    </source>
</evidence>
<feature type="domain" description="Alpha/beta hydrolase fold-3" evidence="2">
    <location>
        <begin position="54"/>
        <end position="225"/>
    </location>
</feature>
<keyword evidence="3" id="KW-0858">Xylan degradation</keyword>
<dbReference type="GO" id="GO:0045493">
    <property type="term" value="P:xylan catabolic process"/>
    <property type="evidence" value="ECO:0007669"/>
    <property type="project" value="UniProtKB-KW"/>
</dbReference>
<comment type="caution">
    <text evidence="3">The sequence shown here is derived from an EMBL/GenBank/DDBJ whole genome shotgun (WGS) entry which is preliminary data.</text>
</comment>
<name>A0A0D7CI00_9ACTN</name>
<dbReference type="Proteomes" id="UP000032458">
    <property type="component" value="Unassembled WGS sequence"/>
</dbReference>
<dbReference type="InterPro" id="IPR013094">
    <property type="entry name" value="AB_hydrolase_3"/>
</dbReference>
<dbReference type="InterPro" id="IPR050300">
    <property type="entry name" value="GDXG_lipolytic_enzyme"/>
</dbReference>
<reference evidence="3 4" key="1">
    <citation type="submission" date="2014-09" db="EMBL/GenBank/DDBJ databases">
        <title>Draft genome sequence of Streptomyces natalensis ATCC 27448, producer of the antifungal pimaricin.</title>
        <authorList>
            <person name="Mendes M.V."/>
            <person name="Beites T."/>
            <person name="Pires S."/>
            <person name="Santos C.L."/>
            <person name="Moradas-Ferreira P."/>
        </authorList>
    </citation>
    <scope>NUCLEOTIDE SEQUENCE [LARGE SCALE GENOMIC DNA]</scope>
    <source>
        <strain evidence="3 4">ATCC 27448</strain>
    </source>
</reference>
<dbReference type="PATRIC" id="fig|1240678.4.peg.4478"/>
<dbReference type="PANTHER" id="PTHR48081:SF6">
    <property type="entry name" value="PEPTIDASE S9 PROLYL OLIGOPEPTIDASE CATALYTIC DOMAIN-CONTAINING PROTEIN"/>
    <property type="match status" value="1"/>
</dbReference>
<dbReference type="AlphaFoldDB" id="A0A0D7CI00"/>
<keyword evidence="3" id="KW-0119">Carbohydrate metabolism</keyword>
<dbReference type="InterPro" id="IPR029058">
    <property type="entry name" value="AB_hydrolase_fold"/>
</dbReference>
<keyword evidence="4" id="KW-1185">Reference proteome</keyword>
<dbReference type="GO" id="GO:0016798">
    <property type="term" value="F:hydrolase activity, acting on glycosyl bonds"/>
    <property type="evidence" value="ECO:0007669"/>
    <property type="project" value="UniProtKB-KW"/>
</dbReference>
<sequence length="266" mass="28271">MEASYRKVATAIPTPISQKITLYPAEDRFFGPRPAVLVLPGGGFRELPPHEGEGYARWLSGLGIHAFVLSYRLLPDRFPAPLEDARAALDHIRGGDHGLDIGRVGVIGSSAGGQLAGLLMTGRVLSIEEGVTDPPRPDFAILAYALADLDLLPPPVVENLLGDLLPIKDELSPAKHVDASVCPTFVWATAQDPPGLPNALEWTRALAAAAVPVELHVYPGGSHGIGLADGVEYGGEPHKFIAREPHTASWTTACAAWLRREGVLAD</sequence>
<dbReference type="Gene3D" id="3.40.50.1820">
    <property type="entry name" value="alpha/beta hydrolase"/>
    <property type="match status" value="1"/>
</dbReference>
<dbReference type="EMBL" id="JRKI01000029">
    <property type="protein sequence ID" value="KIZ15808.1"/>
    <property type="molecule type" value="Genomic_DNA"/>
</dbReference>
<proteinExistence type="predicted"/>
<dbReference type="SUPFAM" id="SSF53474">
    <property type="entry name" value="alpha/beta-Hydrolases"/>
    <property type="match status" value="1"/>
</dbReference>
<evidence type="ECO:0000259" key="2">
    <source>
        <dbReference type="Pfam" id="PF07859"/>
    </source>
</evidence>
<accession>A0A0D7CI00</accession>
<dbReference type="Pfam" id="PF07859">
    <property type="entry name" value="Abhydrolase_3"/>
    <property type="match status" value="1"/>
</dbReference>
<evidence type="ECO:0000256" key="1">
    <source>
        <dbReference type="ARBA" id="ARBA00022801"/>
    </source>
</evidence>
<dbReference type="PANTHER" id="PTHR48081">
    <property type="entry name" value="AB HYDROLASE SUPERFAMILY PROTEIN C4A8.06C"/>
    <property type="match status" value="1"/>
</dbReference>
<protein>
    <submittedName>
        <fullName evidence="3">Xylanase</fullName>
    </submittedName>
</protein>
<organism evidence="3 4">
    <name type="scientific">Streptomyces natalensis ATCC 27448</name>
    <dbReference type="NCBI Taxonomy" id="1240678"/>
    <lineage>
        <taxon>Bacteria</taxon>
        <taxon>Bacillati</taxon>
        <taxon>Actinomycetota</taxon>
        <taxon>Actinomycetes</taxon>
        <taxon>Kitasatosporales</taxon>
        <taxon>Streptomycetaceae</taxon>
        <taxon>Streptomyces</taxon>
    </lineage>
</organism>
<keyword evidence="1 3" id="KW-0378">Hydrolase</keyword>
<gene>
    <name evidence="3" type="ORF">SNA_21105</name>
</gene>
<keyword evidence="3" id="KW-0624">Polysaccharide degradation</keyword>
<keyword evidence="3" id="KW-0326">Glycosidase</keyword>
<evidence type="ECO:0000313" key="4">
    <source>
        <dbReference type="Proteomes" id="UP000032458"/>
    </source>
</evidence>